<dbReference type="AlphaFoldDB" id="A0A1F2PJK0"/>
<feature type="transmembrane region" description="Helical" evidence="2">
    <location>
        <begin position="6"/>
        <end position="24"/>
    </location>
</feature>
<sequence length="145" mass="16937">MNEVLWLFAGACITSVFYIIYELFRIEDLQLNESANPTMFDDVIESLKKIDDKSDEMIKDFNCLRNEFEANHNSIRRQIACATVHSIDVSQISDDLENLKKYFTNVEILQNKNKMLEDENKALLQLLRLDQKATTNEDIQTLNKQ</sequence>
<gene>
    <name evidence="3" type="ORF">ACWI_10200</name>
</gene>
<evidence type="ECO:0000256" key="1">
    <source>
        <dbReference type="SAM" id="Coils"/>
    </source>
</evidence>
<reference evidence="3 4" key="1">
    <citation type="submission" date="2015-09" db="EMBL/GenBank/DDBJ databases">
        <title>Genome sequence of Acetobacterium wieringae DSM 1911.</title>
        <authorList>
            <person name="Poehlein A."/>
            <person name="Bengelsdorf F.R."/>
            <person name="Schiel-Bengelsdorf B."/>
            <person name="Duerre P."/>
            <person name="Daniel R."/>
        </authorList>
    </citation>
    <scope>NUCLEOTIDE SEQUENCE [LARGE SCALE GENOMIC DNA]</scope>
    <source>
        <strain evidence="3 4">DSM 1911</strain>
    </source>
</reference>
<dbReference type="Proteomes" id="UP000176244">
    <property type="component" value="Unassembled WGS sequence"/>
</dbReference>
<evidence type="ECO:0000313" key="3">
    <source>
        <dbReference type="EMBL" id="OFV71520.1"/>
    </source>
</evidence>
<keyword evidence="2" id="KW-1133">Transmembrane helix</keyword>
<evidence type="ECO:0000313" key="4">
    <source>
        <dbReference type="Proteomes" id="UP000176244"/>
    </source>
</evidence>
<dbReference type="EMBL" id="LKEU01000020">
    <property type="protein sequence ID" value="OFV71520.1"/>
    <property type="molecule type" value="Genomic_DNA"/>
</dbReference>
<keyword evidence="2" id="KW-0812">Transmembrane</keyword>
<proteinExistence type="predicted"/>
<dbReference type="STRING" id="52694.ACWI_10200"/>
<name>A0A1F2PJK0_9FIRM</name>
<protein>
    <submittedName>
        <fullName evidence="3">Uncharacterized protein</fullName>
    </submittedName>
</protein>
<keyword evidence="1" id="KW-0175">Coiled coil</keyword>
<accession>A0A1F2PJK0</accession>
<keyword evidence="2" id="KW-0472">Membrane</keyword>
<dbReference type="RefSeq" id="WP_070370361.1">
    <property type="nucleotide sequence ID" value="NZ_LKEU01000020.1"/>
</dbReference>
<organism evidence="3 4">
    <name type="scientific">Acetobacterium wieringae</name>
    <dbReference type="NCBI Taxonomy" id="52694"/>
    <lineage>
        <taxon>Bacteria</taxon>
        <taxon>Bacillati</taxon>
        <taxon>Bacillota</taxon>
        <taxon>Clostridia</taxon>
        <taxon>Eubacteriales</taxon>
        <taxon>Eubacteriaceae</taxon>
        <taxon>Acetobacterium</taxon>
    </lineage>
</organism>
<feature type="coiled-coil region" evidence="1">
    <location>
        <begin position="99"/>
        <end position="126"/>
    </location>
</feature>
<evidence type="ECO:0000256" key="2">
    <source>
        <dbReference type="SAM" id="Phobius"/>
    </source>
</evidence>
<comment type="caution">
    <text evidence="3">The sequence shown here is derived from an EMBL/GenBank/DDBJ whole genome shotgun (WGS) entry which is preliminary data.</text>
</comment>